<comment type="subcellular location">
    <subcellularLocation>
        <location evidence="1">Membrane</location>
        <topology evidence="1">Single-pass membrane protein</topology>
    </subcellularLocation>
</comment>
<dbReference type="InterPro" id="IPR036179">
    <property type="entry name" value="Ig-like_dom_sf"/>
</dbReference>
<organism evidence="9 10">
    <name type="scientific">Mytilus galloprovincialis</name>
    <name type="common">Mediterranean mussel</name>
    <dbReference type="NCBI Taxonomy" id="29158"/>
    <lineage>
        <taxon>Eukaryota</taxon>
        <taxon>Metazoa</taxon>
        <taxon>Spiralia</taxon>
        <taxon>Lophotrochozoa</taxon>
        <taxon>Mollusca</taxon>
        <taxon>Bivalvia</taxon>
        <taxon>Autobranchia</taxon>
        <taxon>Pteriomorphia</taxon>
        <taxon>Mytilida</taxon>
        <taxon>Mytiloidea</taxon>
        <taxon>Mytilidae</taxon>
        <taxon>Mytilinae</taxon>
        <taxon>Mytilus</taxon>
    </lineage>
</organism>
<dbReference type="Pfam" id="PF07686">
    <property type="entry name" value="V-set"/>
    <property type="match status" value="1"/>
</dbReference>
<dbReference type="SUPFAM" id="SSF48726">
    <property type="entry name" value="Immunoglobulin"/>
    <property type="match status" value="3"/>
</dbReference>
<keyword evidence="3 6" id="KW-1133">Transmembrane helix</keyword>
<dbReference type="SMART" id="SM00406">
    <property type="entry name" value="IGv"/>
    <property type="match status" value="1"/>
</dbReference>
<dbReference type="GO" id="GO:0016020">
    <property type="term" value="C:membrane"/>
    <property type="evidence" value="ECO:0007669"/>
    <property type="project" value="UniProtKB-SubCell"/>
</dbReference>
<proteinExistence type="predicted"/>
<dbReference type="InterPro" id="IPR036116">
    <property type="entry name" value="FN3_sf"/>
</dbReference>
<protein>
    <submittedName>
        <fullName evidence="9">Neural cell adhesion molecule</fullName>
    </submittedName>
</protein>
<dbReference type="Proteomes" id="UP000596742">
    <property type="component" value="Unassembled WGS sequence"/>
</dbReference>
<evidence type="ECO:0000256" key="1">
    <source>
        <dbReference type="ARBA" id="ARBA00004167"/>
    </source>
</evidence>
<evidence type="ECO:0000256" key="6">
    <source>
        <dbReference type="SAM" id="Phobius"/>
    </source>
</evidence>
<keyword evidence="4 6" id="KW-0472">Membrane</keyword>
<dbReference type="PROSITE" id="PS50835">
    <property type="entry name" value="IG_LIKE"/>
    <property type="match status" value="2"/>
</dbReference>
<dbReference type="InterPro" id="IPR003599">
    <property type="entry name" value="Ig_sub"/>
</dbReference>
<evidence type="ECO:0000256" key="4">
    <source>
        <dbReference type="ARBA" id="ARBA00023136"/>
    </source>
</evidence>
<dbReference type="OrthoDB" id="6114194at2759"/>
<keyword evidence="5" id="KW-1015">Disulfide bond</keyword>
<sequence length="835" mass="93033">MVLTSVSQSRQYLLDAYLLALSGSTIQLKCPYKVTLSYNLRWDYRKEGSPPVQLSENNSINKSTLSPEVYKRLSLSGNHSTGEYHLNIADVRKSDEGKYECSVSKHLESMQLTVIVGPTAVTIENVTPDNKILGVEGQDMTIKCTAIGGQPQPDVKLLILGSTHIEKQSVQYTFKPHKSMDGSTVTCESVGPTAVTIENVTPDNKILGVEGQDMTIKCTAIGGQPQPDVKLLILGSTHIEKQSVQYTFKPHKSMDGSTVTCESVKPVITTFVPGTLSSEETKSLDVAYQSTGSRPAANMYWFLGHQRIDVTPNSTSQTIHDVSTDTYTVTSNLKYRVDRRYNGQKLICRANNVAGSMETSLTLNVKYAPDVTVENTTFSPTESLRQIHSTLDSNPPVNTCKWRHQSRYGEHIRDLSDTNHILTLPSVSDKKRYQDTGEYVCTAENGIMGINGQLLQTGSGYVVSLASPVITVDNNSTHYGKFGKSTELKVNVYSIPKYSRISWYIGSTHLVSNKYAIKEEPAIVKDVFHGVEVHLNGYRITLTISDLQEDDFTNYTLRLYNIFSQYIQHEVTLEFARAPETPSNFTITSSGESSITVQWIPGYDGGQKQTFYVQYRTSGTNTWMLQEIKTINKIDIHNFHTVSGLQEKTTYELRMYAQNAFNQSQKTDTATTTTQQSVFKDAQTYSNAITGAIAGVVVVLLIACVIIISILVFKKRKGMTQAKKDTGFYENSGFQNVQNGDEYEEVVSKSDTQQEQTSKTYESLGTKDAVDVYDDLDHRKGPQSSKPSVDQYEALSAKDKPNFYEKLENQQGNFRLLRSNNMLDITISNHLPSNS</sequence>
<evidence type="ECO:0000256" key="5">
    <source>
        <dbReference type="ARBA" id="ARBA00023157"/>
    </source>
</evidence>
<dbReference type="AlphaFoldDB" id="A0A8B6DQX3"/>
<dbReference type="SMART" id="SM00409">
    <property type="entry name" value="IG"/>
    <property type="match status" value="4"/>
</dbReference>
<dbReference type="InterPro" id="IPR013162">
    <property type="entry name" value="CD80_C2-set"/>
</dbReference>
<evidence type="ECO:0000259" key="8">
    <source>
        <dbReference type="PROSITE" id="PS50853"/>
    </source>
</evidence>
<gene>
    <name evidence="9" type="ORF">MGAL_10B074663</name>
</gene>
<evidence type="ECO:0000259" key="7">
    <source>
        <dbReference type="PROSITE" id="PS50835"/>
    </source>
</evidence>
<dbReference type="CDD" id="cd00063">
    <property type="entry name" value="FN3"/>
    <property type="match status" value="1"/>
</dbReference>
<dbReference type="SMART" id="SM00060">
    <property type="entry name" value="FN3"/>
    <property type="match status" value="1"/>
</dbReference>
<dbReference type="Pfam" id="PF08205">
    <property type="entry name" value="C2-set_2"/>
    <property type="match status" value="1"/>
</dbReference>
<keyword evidence="2 6" id="KW-0812">Transmembrane</keyword>
<reference evidence="9" key="1">
    <citation type="submission" date="2018-11" db="EMBL/GenBank/DDBJ databases">
        <authorList>
            <person name="Alioto T."/>
            <person name="Alioto T."/>
        </authorList>
    </citation>
    <scope>NUCLEOTIDE SEQUENCE</scope>
</reference>
<dbReference type="InterPro" id="IPR003598">
    <property type="entry name" value="Ig_sub2"/>
</dbReference>
<accession>A0A8B6DQX3</accession>
<evidence type="ECO:0000313" key="9">
    <source>
        <dbReference type="EMBL" id="VDI22515.1"/>
    </source>
</evidence>
<feature type="domain" description="Fibronectin type-III" evidence="8">
    <location>
        <begin position="581"/>
        <end position="677"/>
    </location>
</feature>
<feature type="domain" description="Ig-like" evidence="7">
    <location>
        <begin position="23"/>
        <end position="113"/>
    </location>
</feature>
<feature type="transmembrane region" description="Helical" evidence="6">
    <location>
        <begin position="688"/>
        <end position="713"/>
    </location>
</feature>
<dbReference type="Gene3D" id="2.60.40.10">
    <property type="entry name" value="Immunoglobulins"/>
    <property type="match status" value="5"/>
</dbReference>
<evidence type="ECO:0000256" key="3">
    <source>
        <dbReference type="ARBA" id="ARBA00022989"/>
    </source>
</evidence>
<dbReference type="SUPFAM" id="SSF49265">
    <property type="entry name" value="Fibronectin type III"/>
    <property type="match status" value="1"/>
</dbReference>
<name>A0A8B6DQX3_MYTGA</name>
<comment type="caution">
    <text evidence="9">The sequence shown here is derived from an EMBL/GenBank/DDBJ whole genome shotgun (WGS) entry which is preliminary data.</text>
</comment>
<dbReference type="CDD" id="cd00096">
    <property type="entry name" value="Ig"/>
    <property type="match status" value="1"/>
</dbReference>
<dbReference type="PANTHER" id="PTHR23278">
    <property type="entry name" value="SIDESTEP PROTEIN"/>
    <property type="match status" value="1"/>
</dbReference>
<keyword evidence="10" id="KW-1185">Reference proteome</keyword>
<evidence type="ECO:0000256" key="2">
    <source>
        <dbReference type="ARBA" id="ARBA00022692"/>
    </source>
</evidence>
<dbReference type="PROSITE" id="PS50853">
    <property type="entry name" value="FN3"/>
    <property type="match status" value="1"/>
</dbReference>
<dbReference type="SMART" id="SM00408">
    <property type="entry name" value="IGc2"/>
    <property type="match status" value="1"/>
</dbReference>
<dbReference type="InterPro" id="IPR013106">
    <property type="entry name" value="Ig_V-set"/>
</dbReference>
<dbReference type="InterPro" id="IPR003961">
    <property type="entry name" value="FN3_dom"/>
</dbReference>
<dbReference type="InterPro" id="IPR007110">
    <property type="entry name" value="Ig-like_dom"/>
</dbReference>
<feature type="domain" description="Ig-like" evidence="7">
    <location>
        <begin position="369"/>
        <end position="446"/>
    </location>
</feature>
<dbReference type="Pfam" id="PF00041">
    <property type="entry name" value="fn3"/>
    <property type="match status" value="1"/>
</dbReference>
<dbReference type="PANTHER" id="PTHR23278:SF19">
    <property type="entry name" value="OBSCURIN"/>
    <property type="match status" value="1"/>
</dbReference>
<evidence type="ECO:0000313" key="10">
    <source>
        <dbReference type="Proteomes" id="UP000596742"/>
    </source>
</evidence>
<dbReference type="EMBL" id="UYJE01003797">
    <property type="protein sequence ID" value="VDI22515.1"/>
    <property type="molecule type" value="Genomic_DNA"/>
</dbReference>
<dbReference type="InterPro" id="IPR013783">
    <property type="entry name" value="Ig-like_fold"/>
</dbReference>